<dbReference type="AlphaFoldDB" id="A0A8S0S670"/>
<evidence type="ECO:0000313" key="1">
    <source>
        <dbReference type="EMBL" id="CAA2987230.1"/>
    </source>
</evidence>
<keyword evidence="2" id="KW-1185">Reference proteome</keyword>
<name>A0A8S0S670_OLEEU</name>
<proteinExistence type="predicted"/>
<gene>
    <name evidence="1" type="ORF">OLEA9_A103636</name>
</gene>
<dbReference type="Gramene" id="OE9A103636T2">
    <property type="protein sequence ID" value="OE9A103636C2"/>
    <property type="gene ID" value="OE9A103636"/>
</dbReference>
<reference evidence="1 2" key="1">
    <citation type="submission" date="2019-12" db="EMBL/GenBank/DDBJ databases">
        <authorList>
            <person name="Alioto T."/>
            <person name="Alioto T."/>
            <person name="Gomez Garrido J."/>
        </authorList>
    </citation>
    <scope>NUCLEOTIDE SEQUENCE [LARGE SCALE GENOMIC DNA]</scope>
</reference>
<dbReference type="Proteomes" id="UP000594638">
    <property type="component" value="Unassembled WGS sequence"/>
</dbReference>
<accession>A0A8S0S670</accession>
<sequence>MPSPLAKSLANIIMPGNNFGLRHSCRENEHFFADCLVNCFEVKREMKNKEKLFNCCNTNCKYWEWVDEGESSDGSSTATVYLNNHAALEEVQQFSCIFQSLRRITEEQNINISLNVTISMANGKKGKGLA</sequence>
<protein>
    <submittedName>
        <fullName evidence="1">Uncharacterized protein</fullName>
    </submittedName>
</protein>
<dbReference type="EMBL" id="CACTIH010003910">
    <property type="protein sequence ID" value="CAA2987230.1"/>
    <property type="molecule type" value="Genomic_DNA"/>
</dbReference>
<comment type="caution">
    <text evidence="1">The sequence shown here is derived from an EMBL/GenBank/DDBJ whole genome shotgun (WGS) entry which is preliminary data.</text>
</comment>
<dbReference type="Gramene" id="OE9A103636T3">
    <property type="protein sequence ID" value="OE9A103636C3"/>
    <property type="gene ID" value="OE9A103636"/>
</dbReference>
<organism evidence="1 2">
    <name type="scientific">Olea europaea subsp. europaea</name>
    <dbReference type="NCBI Taxonomy" id="158383"/>
    <lineage>
        <taxon>Eukaryota</taxon>
        <taxon>Viridiplantae</taxon>
        <taxon>Streptophyta</taxon>
        <taxon>Embryophyta</taxon>
        <taxon>Tracheophyta</taxon>
        <taxon>Spermatophyta</taxon>
        <taxon>Magnoliopsida</taxon>
        <taxon>eudicotyledons</taxon>
        <taxon>Gunneridae</taxon>
        <taxon>Pentapetalae</taxon>
        <taxon>asterids</taxon>
        <taxon>lamiids</taxon>
        <taxon>Lamiales</taxon>
        <taxon>Oleaceae</taxon>
        <taxon>Oleeae</taxon>
        <taxon>Olea</taxon>
    </lineage>
</organism>
<evidence type="ECO:0000313" key="2">
    <source>
        <dbReference type="Proteomes" id="UP000594638"/>
    </source>
</evidence>
<dbReference type="Gramene" id="OE9A103636T1">
    <property type="protein sequence ID" value="OE9A103636C1"/>
    <property type="gene ID" value="OE9A103636"/>
</dbReference>